<feature type="compositionally biased region" description="Basic and acidic residues" evidence="6">
    <location>
        <begin position="129"/>
        <end position="144"/>
    </location>
</feature>
<keyword evidence="5" id="KW-0539">Nucleus</keyword>
<dbReference type="GO" id="GO:0005634">
    <property type="term" value="C:nucleus"/>
    <property type="evidence" value="ECO:0007669"/>
    <property type="project" value="UniProtKB-SubCell"/>
</dbReference>
<dbReference type="CDD" id="cd10017">
    <property type="entry name" value="B3_DNA"/>
    <property type="match status" value="1"/>
</dbReference>
<dbReference type="AlphaFoldDB" id="A0AAQ3TLW4"/>
<dbReference type="InterPro" id="IPR003340">
    <property type="entry name" value="B3_DNA-bd"/>
</dbReference>
<dbReference type="InterPro" id="IPR044837">
    <property type="entry name" value="REM16-like"/>
</dbReference>
<feature type="compositionally biased region" description="Basic and acidic residues" evidence="6">
    <location>
        <begin position="85"/>
        <end position="96"/>
    </location>
</feature>
<name>A0AAQ3TLW4_PASNO</name>
<evidence type="ECO:0000256" key="4">
    <source>
        <dbReference type="ARBA" id="ARBA00023163"/>
    </source>
</evidence>
<dbReference type="PANTHER" id="PTHR31391">
    <property type="entry name" value="B3 DOMAIN-CONTAINING PROTEIN OS11G0197600-RELATED"/>
    <property type="match status" value="1"/>
</dbReference>
<protein>
    <recommendedName>
        <fullName evidence="7">TF-B3 domain-containing protein</fullName>
    </recommendedName>
</protein>
<dbReference type="Proteomes" id="UP001341281">
    <property type="component" value="Chromosome 05"/>
</dbReference>
<reference evidence="8 9" key="1">
    <citation type="submission" date="2024-02" db="EMBL/GenBank/DDBJ databases">
        <title>High-quality chromosome-scale genome assembly of Pensacola bahiagrass (Paspalum notatum Flugge var. saurae).</title>
        <authorList>
            <person name="Vega J.M."/>
            <person name="Podio M."/>
            <person name="Orjuela J."/>
            <person name="Siena L.A."/>
            <person name="Pessino S.C."/>
            <person name="Combes M.C."/>
            <person name="Mariac C."/>
            <person name="Albertini E."/>
            <person name="Pupilli F."/>
            <person name="Ortiz J.P.A."/>
            <person name="Leblanc O."/>
        </authorList>
    </citation>
    <scope>NUCLEOTIDE SEQUENCE [LARGE SCALE GENOMIC DNA]</scope>
    <source>
        <strain evidence="8">R1</strain>
        <tissue evidence="8">Leaf</tissue>
    </source>
</reference>
<dbReference type="SUPFAM" id="SSF101936">
    <property type="entry name" value="DNA-binding pseudobarrel domain"/>
    <property type="match status" value="2"/>
</dbReference>
<dbReference type="InterPro" id="IPR015300">
    <property type="entry name" value="DNA-bd_pseudobarrel_sf"/>
</dbReference>
<gene>
    <name evidence="8" type="ORF">U9M48_022886</name>
</gene>
<proteinExistence type="predicted"/>
<accession>A0AAQ3TLW4</accession>
<dbReference type="Pfam" id="PF02362">
    <property type="entry name" value="B3"/>
    <property type="match status" value="1"/>
</dbReference>
<feature type="compositionally biased region" description="Basic and acidic residues" evidence="6">
    <location>
        <begin position="51"/>
        <end position="66"/>
    </location>
</feature>
<evidence type="ECO:0000256" key="3">
    <source>
        <dbReference type="ARBA" id="ARBA00023125"/>
    </source>
</evidence>
<feature type="compositionally biased region" description="Basic and acidic residues" evidence="6">
    <location>
        <begin position="223"/>
        <end position="239"/>
    </location>
</feature>
<comment type="subcellular location">
    <subcellularLocation>
        <location evidence="1">Nucleus</location>
    </subcellularLocation>
</comment>
<keyword evidence="2" id="KW-0805">Transcription regulation</keyword>
<feature type="compositionally biased region" description="Basic and acidic residues" evidence="6">
    <location>
        <begin position="265"/>
        <end position="281"/>
    </location>
</feature>
<feature type="region of interest" description="Disordered" evidence="6">
    <location>
        <begin position="717"/>
        <end position="743"/>
    </location>
</feature>
<dbReference type="PANTHER" id="PTHR31391:SF162">
    <property type="entry name" value="B3 DOMAIN-CONTAINING PROTEIN"/>
    <property type="match status" value="1"/>
</dbReference>
<keyword evidence="4" id="KW-0804">Transcription</keyword>
<dbReference type="Gene3D" id="2.40.330.10">
    <property type="entry name" value="DNA-binding pseudobarrel domain"/>
    <property type="match status" value="2"/>
</dbReference>
<dbReference type="SMART" id="SM01019">
    <property type="entry name" value="B3"/>
    <property type="match status" value="2"/>
</dbReference>
<dbReference type="GO" id="GO:0003677">
    <property type="term" value="F:DNA binding"/>
    <property type="evidence" value="ECO:0007669"/>
    <property type="project" value="UniProtKB-KW"/>
</dbReference>
<feature type="region of interest" description="Disordered" evidence="6">
    <location>
        <begin position="1"/>
        <end position="281"/>
    </location>
</feature>
<dbReference type="EMBL" id="CP144749">
    <property type="protein sequence ID" value="WVZ74737.1"/>
    <property type="molecule type" value="Genomic_DNA"/>
</dbReference>
<evidence type="ECO:0000256" key="6">
    <source>
        <dbReference type="SAM" id="MobiDB-lite"/>
    </source>
</evidence>
<evidence type="ECO:0000313" key="8">
    <source>
        <dbReference type="EMBL" id="WVZ74737.1"/>
    </source>
</evidence>
<feature type="compositionally biased region" description="Basic and acidic residues" evidence="6">
    <location>
        <begin position="731"/>
        <end position="742"/>
    </location>
</feature>
<organism evidence="8 9">
    <name type="scientific">Paspalum notatum var. saurae</name>
    <dbReference type="NCBI Taxonomy" id="547442"/>
    <lineage>
        <taxon>Eukaryota</taxon>
        <taxon>Viridiplantae</taxon>
        <taxon>Streptophyta</taxon>
        <taxon>Embryophyta</taxon>
        <taxon>Tracheophyta</taxon>
        <taxon>Spermatophyta</taxon>
        <taxon>Magnoliopsida</taxon>
        <taxon>Liliopsida</taxon>
        <taxon>Poales</taxon>
        <taxon>Poaceae</taxon>
        <taxon>PACMAD clade</taxon>
        <taxon>Panicoideae</taxon>
        <taxon>Andropogonodae</taxon>
        <taxon>Paspaleae</taxon>
        <taxon>Paspalinae</taxon>
        <taxon>Paspalum</taxon>
    </lineage>
</organism>
<feature type="compositionally biased region" description="Basic and acidic residues" evidence="6">
    <location>
        <begin position="27"/>
        <end position="41"/>
    </location>
</feature>
<keyword evidence="3" id="KW-0238">DNA-binding</keyword>
<evidence type="ECO:0000256" key="1">
    <source>
        <dbReference type="ARBA" id="ARBA00004123"/>
    </source>
</evidence>
<keyword evidence="9" id="KW-1185">Reference proteome</keyword>
<dbReference type="PROSITE" id="PS50863">
    <property type="entry name" value="B3"/>
    <property type="match status" value="2"/>
</dbReference>
<evidence type="ECO:0000256" key="2">
    <source>
        <dbReference type="ARBA" id="ARBA00023015"/>
    </source>
</evidence>
<evidence type="ECO:0000256" key="5">
    <source>
        <dbReference type="ARBA" id="ARBA00023242"/>
    </source>
</evidence>
<feature type="domain" description="TF-B3" evidence="7">
    <location>
        <begin position="309"/>
        <end position="402"/>
    </location>
</feature>
<evidence type="ECO:0000259" key="7">
    <source>
        <dbReference type="PROSITE" id="PS50863"/>
    </source>
</evidence>
<evidence type="ECO:0000313" key="9">
    <source>
        <dbReference type="Proteomes" id="UP001341281"/>
    </source>
</evidence>
<feature type="domain" description="TF-B3" evidence="7">
    <location>
        <begin position="909"/>
        <end position="1007"/>
    </location>
</feature>
<sequence>MIGAVPHPLRRKSLKSRDSAKTSNNGEEAKKMRDRVTEVKNRKTSVAASLEKGKKNERLNNAHDEEQAMWNGDWRAKNSGLPARLSEKEWKKEKQNKFNSKKKMMADGNNEKKMQIGKEVNNNGKLNKTHQEKMQAVDSKERKILSAHSRVKSGEVPTAFFGKEKKGKMPNKTNIEELQSDEDEEERNCGSKVKNGKQEKRPNNTSSAKEPAPITPAVKKRMRPSESMEMKMQHDEQKRRNVASDTSKEKKMDTSSGSNYKKRKREEPHTLNEKEKRTCSHASDIKIRDGRVKEKNISGGVKEKNRQAPFAFFKLLFDNFEEFLIIPPIVAPRLKNLVNQHVLLKDSEGRHSQVTLSVVGGHLAFHQGWNIFVSIHLIKYGELLLFEYVTTKTFSVRVFGNDSCERLHFTVENKSNSLRKKQTRSSNMSPDDLVFVGNSGNIDYVSGEYRSSKVPVNTKKDPKRVECEVWSVPGAQDRNGNLIDPQCKSKGTSLCRKEKTVILILDSESSAHENGDTVKLTTSDADSDTQHVAVNTNKDPQRAHSGIGNGSSVVLDDKNGSFPPMCSKEKTISGIIVTDAASLTHENDDGAGNELELHDSDKDLGMKLEINSIPSDSITAAVKCHNDIKMNIGQKNCLKYEAPGGFRCLEKWNKGVVNSGAALDATMLIEPKNPQETDSILVDGCGSTELYPVDEYFCSEGNHECVQPVFTMPIKEPSSADRVNKSGHGGTEIDHSIDEKGGGDSVQLETKGGQLESLGNIVNSQKNNNPPCLNPIVLVNCGALGLNPPGSEGTCGFVESRFTVPTEKSMSPDGVSKCGSSRIEIEHTVNGEGTAAQIEKNMDQVEPVGNSVCSQISNVVEQANHVVAHESEHCFPKQEGVMPMKCAVPESLLPIKDRTLELDDHSPLKINLELCAADTNRKWLELPKSLSGAVRQKRNDRNAVLLKDPMKRSWPVLYYENPIFAGFTAGWKHFVAANNLQTGDVCELIKEPDEDEVVYSVQIRRRQ</sequence>